<dbReference type="Proteomes" id="UP000215896">
    <property type="component" value="Unassembled WGS sequence"/>
</dbReference>
<comment type="caution">
    <text evidence="1">The sequence shown here is derived from an EMBL/GenBank/DDBJ whole genome shotgun (WGS) entry which is preliminary data.</text>
</comment>
<protein>
    <submittedName>
        <fullName evidence="1">Uncharacterized protein</fullName>
    </submittedName>
</protein>
<proteinExistence type="predicted"/>
<dbReference type="AlphaFoldDB" id="A0A255G727"/>
<evidence type="ECO:0000313" key="1">
    <source>
        <dbReference type="EMBL" id="OYO11740.1"/>
    </source>
</evidence>
<name>A0A255G727_9ACTN</name>
<dbReference type="EMBL" id="NMVO01000015">
    <property type="protein sequence ID" value="OYO11740.1"/>
    <property type="molecule type" value="Genomic_DNA"/>
</dbReference>
<keyword evidence="2" id="KW-1185">Reference proteome</keyword>
<sequence length="161" mass="18136">MSNPVEPSVARVLWLARAEWPDEVAGRQAWIGALGFESAVVFDSFDKNPGLADGLVHVHGTKVVSVGWFEKHPRDAALIAAHERFVARVSEELGAPVDRTVGTVCWRTDRVQVEAYAHRTTDRIRQAVHQLGVSRLPIADELERAARERSRREQRLRRDGR</sequence>
<dbReference type="RefSeq" id="WP_094406131.1">
    <property type="nucleotide sequence ID" value="NZ_NMVN01000014.1"/>
</dbReference>
<gene>
    <name evidence="1" type="ORF">CGZ94_15125</name>
</gene>
<organism evidence="1 2">
    <name type="scientific">Enemella evansiae</name>
    <dbReference type="NCBI Taxonomy" id="2016499"/>
    <lineage>
        <taxon>Bacteria</taxon>
        <taxon>Bacillati</taxon>
        <taxon>Actinomycetota</taxon>
        <taxon>Actinomycetes</taxon>
        <taxon>Propionibacteriales</taxon>
        <taxon>Propionibacteriaceae</taxon>
        <taxon>Enemella</taxon>
    </lineage>
</organism>
<reference evidence="1 2" key="1">
    <citation type="submission" date="2017-07" db="EMBL/GenBank/DDBJ databases">
        <title>Draft whole genome sequences of clinical Proprionibacteriaceae strains.</title>
        <authorList>
            <person name="Bernier A.-M."/>
            <person name="Bernard K."/>
            <person name="Domingo M.-C."/>
        </authorList>
    </citation>
    <scope>NUCLEOTIDE SEQUENCE [LARGE SCALE GENOMIC DNA]</scope>
    <source>
        <strain evidence="1 2">NML 030167</strain>
    </source>
</reference>
<evidence type="ECO:0000313" key="2">
    <source>
        <dbReference type="Proteomes" id="UP000215896"/>
    </source>
</evidence>
<accession>A0A255G727</accession>